<gene>
    <name evidence="11" type="primary">LOC6902571</name>
</gene>
<name>A0A6I8VX99_DROPS</name>
<keyword evidence="2 8" id="KW-0732">Signal</keyword>
<evidence type="ECO:0000313" key="11">
    <source>
        <dbReference type="RefSeq" id="XP_033235593.1"/>
    </source>
</evidence>
<feature type="domain" description="Partial AB-hydrolase lipase" evidence="9">
    <location>
        <begin position="739"/>
        <end position="790"/>
    </location>
</feature>
<protein>
    <submittedName>
        <fullName evidence="11">Uncharacterized protein isoform X5</fullName>
    </submittedName>
</protein>
<evidence type="ECO:0000256" key="5">
    <source>
        <dbReference type="ARBA" id="ARBA00023098"/>
    </source>
</evidence>
<feature type="signal peptide" evidence="8">
    <location>
        <begin position="1"/>
        <end position="22"/>
    </location>
</feature>
<keyword evidence="4" id="KW-0442">Lipid degradation</keyword>
<sequence>MRIVSFDVLFALLILHVTIIHGQDQYGQLKVEEQNPDQNGFAGNSYDPSISIQPRPQWSQNQLKAQTNIHGAAHGILQYPGASLSHSIQIGGQQDAQGGTFIIPPAHFLTQADIETDGKLKTVELIKKYGYPVETHFVTTRDGYKLCMHRMPRPGAQPILLVHGLMSSSAAWVMLGPSNGLAYILFQQGYDVWMLNTRGNIYSKEHTKKGITMKEYWDFSFHDIGTIDVPSSIDLILERTHFHQIQYIGHSQGSTVFFVMCSELPEYSGKVKLMQALSPTVYMKQTRSPVLKFISFFKGPLLVLLNLLGGHEISLNTKLIQQFRNHICSANEITSRICGIFDFVLCGFNWDSLNRTLTPIIVGHASQGASTKQIHHYAQLHRNLYFRRFDHGPIRNRIRYQSLTPPSYNLSQTQCKVVLHHGAKDWLASGSDVTNLQDRLPNCIESRKVKLESFTHFDFVISKDVRSLVYNRVVDLVVTNQIQPQRPDEGSSHDPSTPSQLIPQWNQGQSEAEINVHGDRVQGILQNPNLNWSLQHPIQIVGQQDVQQETLFEPRPVQVDIKLQRPDENGFTGNSYDPSTPSQLIPQWNQGQSEAEINVHGDRAQGILQNPNLNWSLQHPIQIVGQQDVQQETLFEPRPVQVDIKLQRPDENGFTANSYDPSTPSQLRPQWNQGQSEVEINVHGDRVQGIPQNPNINWSLQHPIQIGGQQDVQQERFIIPPAQFLTQADIETDGKLKTVELIKKYGYPVETHFVTTRDGYKLCMHRMPRPGAQPILLVHGLMSSSAAWVMLGPSNGLAYILFQQGYDVWMLNTRGNIYSKEHTKKWITMKEYWDFSFHDIGTIDVPSSIDLILERTHFHQIQYIGHSQGSTVFFVMCSELPEYSGKVKLMQALSPTVYMKQTRSPVLKFISFFKGPLLVLLNLLGGHEISLNTKLIQQFRNHICSANEITSRICGIFDFVLCGFNWDSLNRTLTPIIVGHASQGASTKQIHHYAQLHRNLYFRRFDHGPIRNRIRYQSLSPPSYNLSQTQCRVVLHHGAKDWLASGSDVTNLQDRLPNCIESRKVEFESFTHFDFVISKDVRSLVYNRVVDLVVTNQIQPQRPDEGSSHDPSTPSQLRPQWNQGQSEAEINVHGDRAQGILQNPNLNWSLQHPIQIVGQQDVQQETLFEPRPVQVDIKLQRPDENGFTGNSYDPSTPSQLRPQWNQGQSEAEINVHGDRAQGILQNPNLNWSLQHPIQIVGQQDVQQETLFEPRPVQVDIKLQRPDENGFTGNSYDPSTPSQLRPQWNQGQSEVEINVHGDRVQGIPQNPNINWSLQHPIQIGGQQDVQQERFIIPPAHFLTQADIETDGKLKTVELIKKYGYPVETHFVTTRDGYKLCMHRMPRPGAQPILLVHGLMSSSAAWVMLGPSNGLAYILFQQGYDVWMLNTRGNIYSKEHTKKGITMKEYWDFSFHDIGTIDVPSSIDLILERTHFHQIQYIGHSQGSTVFFVMCSELPEYSGKVKLMQALSPTVYMKQTRSPVLKFISFFKGPLLVLLNLLGGHEISLNTKLIQQFRNHICSANEITSRICGIFDFVLCGFNWDSLNRTLTPIIVGHASQGASTKQIHHYAQLHRNLYFRRFDHGPIRNRIRYQSLSPPSYNLSQTQCRVVLHHGAKDWLASGSDVTNLQDRLPNCIESRKVKLESFTHFDFVISKDVRSLVYNRVIDLVVKT</sequence>
<feature type="compositionally biased region" description="Polar residues" evidence="7">
    <location>
        <begin position="1270"/>
        <end position="1286"/>
    </location>
</feature>
<feature type="domain" description="Partial AB-hydrolase lipase" evidence="9">
    <location>
        <begin position="123"/>
        <end position="174"/>
    </location>
</feature>
<dbReference type="RefSeq" id="XP_033235593.1">
    <property type="nucleotide sequence ID" value="XM_033379702.1"/>
</dbReference>
<dbReference type="FunFam" id="3.40.50.1820:FF:000057">
    <property type="entry name" value="Lipase"/>
    <property type="match status" value="3"/>
</dbReference>
<feature type="compositionally biased region" description="Polar residues" evidence="7">
    <location>
        <begin position="1187"/>
        <end position="1203"/>
    </location>
</feature>
<evidence type="ECO:0000256" key="6">
    <source>
        <dbReference type="ARBA" id="ARBA00023180"/>
    </source>
</evidence>
<evidence type="ECO:0000256" key="2">
    <source>
        <dbReference type="ARBA" id="ARBA00022729"/>
    </source>
</evidence>
<feature type="region of interest" description="Disordered" evidence="7">
    <location>
        <begin position="651"/>
        <end position="670"/>
    </location>
</feature>
<keyword evidence="3" id="KW-0378">Hydrolase</keyword>
<dbReference type="GO" id="GO:0016787">
    <property type="term" value="F:hydrolase activity"/>
    <property type="evidence" value="ECO:0007669"/>
    <property type="project" value="UniProtKB-KW"/>
</dbReference>
<dbReference type="Gene3D" id="3.40.50.1820">
    <property type="entry name" value="alpha/beta hydrolase"/>
    <property type="match status" value="3"/>
</dbReference>
<accession>A0A6I8VX99</accession>
<evidence type="ECO:0000256" key="3">
    <source>
        <dbReference type="ARBA" id="ARBA00022801"/>
    </source>
</evidence>
<feature type="compositionally biased region" description="Polar residues" evidence="7">
    <location>
        <begin position="654"/>
        <end position="670"/>
    </location>
</feature>
<keyword evidence="6" id="KW-0325">Glycoprotein</keyword>
<feature type="compositionally biased region" description="Polar residues" evidence="7">
    <location>
        <begin position="493"/>
        <end position="510"/>
    </location>
</feature>
<keyword evidence="5" id="KW-0443">Lipid metabolism</keyword>
<evidence type="ECO:0000256" key="4">
    <source>
        <dbReference type="ARBA" id="ARBA00022963"/>
    </source>
</evidence>
<evidence type="ECO:0000256" key="1">
    <source>
        <dbReference type="ARBA" id="ARBA00010701"/>
    </source>
</evidence>
<feature type="compositionally biased region" description="Polar residues" evidence="7">
    <location>
        <begin position="1109"/>
        <end position="1126"/>
    </location>
</feature>
<feature type="domain" description="Partial AB-hydrolase lipase" evidence="9">
    <location>
        <begin position="1355"/>
        <end position="1406"/>
    </location>
</feature>
<dbReference type="Pfam" id="PF04083">
    <property type="entry name" value="Abhydro_lipase"/>
    <property type="match status" value="3"/>
</dbReference>
<feature type="chain" id="PRO_5026082279" evidence="8">
    <location>
        <begin position="23"/>
        <end position="1712"/>
    </location>
</feature>
<evidence type="ECO:0000259" key="9">
    <source>
        <dbReference type="Pfam" id="PF04083"/>
    </source>
</evidence>
<reference evidence="11" key="1">
    <citation type="submission" date="2025-08" db="UniProtKB">
        <authorList>
            <consortium name="RefSeq"/>
        </authorList>
    </citation>
    <scope>IDENTIFICATION</scope>
    <source>
        <strain evidence="11">MV-25-SWS-2005</strain>
        <tissue evidence="11">Whole body</tissue>
    </source>
</reference>
<feature type="region of interest" description="Disordered" evidence="7">
    <location>
        <begin position="1099"/>
        <end position="1126"/>
    </location>
</feature>
<evidence type="ECO:0000313" key="10">
    <source>
        <dbReference type="Proteomes" id="UP000001819"/>
    </source>
</evidence>
<keyword evidence="10" id="KW-1185">Reference proteome</keyword>
<feature type="region of interest" description="Disordered" evidence="7">
    <location>
        <begin position="1182"/>
        <end position="1203"/>
    </location>
</feature>
<dbReference type="GO" id="GO:0016042">
    <property type="term" value="P:lipid catabolic process"/>
    <property type="evidence" value="ECO:0007669"/>
    <property type="project" value="UniProtKB-KW"/>
</dbReference>
<dbReference type="SUPFAM" id="SSF53474">
    <property type="entry name" value="alpha/beta-Hydrolases"/>
    <property type="match status" value="3"/>
</dbReference>
<evidence type="ECO:0000256" key="8">
    <source>
        <dbReference type="SAM" id="SignalP"/>
    </source>
</evidence>
<dbReference type="PANTHER" id="PTHR11005">
    <property type="entry name" value="LYSOSOMAL ACID LIPASE-RELATED"/>
    <property type="match status" value="1"/>
</dbReference>
<dbReference type="InterPro" id="IPR029058">
    <property type="entry name" value="AB_hydrolase_fold"/>
</dbReference>
<proteinExistence type="inferred from homology"/>
<dbReference type="ExpressionAtlas" id="A0A6I8VX99">
    <property type="expression patterns" value="baseline"/>
</dbReference>
<comment type="similarity">
    <text evidence="1">Belongs to the AB hydrolase superfamily. Lipase family.</text>
</comment>
<dbReference type="InterPro" id="IPR006693">
    <property type="entry name" value="AB_hydrolase_lipase"/>
</dbReference>
<evidence type="ECO:0000256" key="7">
    <source>
        <dbReference type="SAM" id="MobiDB-lite"/>
    </source>
</evidence>
<feature type="region of interest" description="Disordered" evidence="7">
    <location>
        <begin position="1265"/>
        <end position="1286"/>
    </location>
</feature>
<dbReference type="Proteomes" id="UP000001819">
    <property type="component" value="Chromosome 4"/>
</dbReference>
<feature type="region of interest" description="Disordered" evidence="7">
    <location>
        <begin position="484"/>
        <end position="510"/>
    </location>
</feature>
<organism evidence="10 11">
    <name type="scientific">Drosophila pseudoobscura pseudoobscura</name>
    <name type="common">Fruit fly</name>
    <dbReference type="NCBI Taxonomy" id="46245"/>
    <lineage>
        <taxon>Eukaryota</taxon>
        <taxon>Metazoa</taxon>
        <taxon>Ecdysozoa</taxon>
        <taxon>Arthropoda</taxon>
        <taxon>Hexapoda</taxon>
        <taxon>Insecta</taxon>
        <taxon>Pterygota</taxon>
        <taxon>Neoptera</taxon>
        <taxon>Endopterygota</taxon>
        <taxon>Diptera</taxon>
        <taxon>Brachycera</taxon>
        <taxon>Muscomorpha</taxon>
        <taxon>Ephydroidea</taxon>
        <taxon>Drosophilidae</taxon>
        <taxon>Drosophila</taxon>
        <taxon>Sophophora</taxon>
    </lineage>
</organism>